<dbReference type="Pfam" id="PF01648">
    <property type="entry name" value="ACPS"/>
    <property type="match status" value="1"/>
</dbReference>
<dbReference type="PANTHER" id="PTHR12215">
    <property type="entry name" value="PHOSPHOPANTETHEINE TRANSFERASE"/>
    <property type="match status" value="1"/>
</dbReference>
<dbReference type="GO" id="GO:0008897">
    <property type="term" value="F:holo-[acyl-carrier-protein] synthase activity"/>
    <property type="evidence" value="ECO:0007669"/>
    <property type="project" value="InterPro"/>
</dbReference>
<organism evidence="4 5">
    <name type="scientific">Pseudomarimonas arenosa</name>
    <dbReference type="NCBI Taxonomy" id="2774145"/>
    <lineage>
        <taxon>Bacteria</taxon>
        <taxon>Pseudomonadati</taxon>
        <taxon>Pseudomonadota</taxon>
        <taxon>Gammaproteobacteria</taxon>
        <taxon>Lysobacterales</taxon>
        <taxon>Lysobacteraceae</taxon>
        <taxon>Pseudomarimonas</taxon>
    </lineage>
</organism>
<dbReference type="AlphaFoldDB" id="A0AAW3ZIL6"/>
<dbReference type="GO" id="GO:0000287">
    <property type="term" value="F:magnesium ion binding"/>
    <property type="evidence" value="ECO:0007669"/>
    <property type="project" value="InterPro"/>
</dbReference>
<keyword evidence="2 4" id="KW-0808">Transferase</keyword>
<sequence length="232" mass="25874">MKPSQQPIAITLIDLGKVDELALQTQSAVLDDQERQRWQRLRQPLHQRRFLAAHVALRYVLADWLGSKAEQLAFAAGEYGKPGLRDAGIDFSFSHSGDWALLAIGPDALGIDIEALIDRPSERLAQQVLNPDELAQWSSLAEAERSPALTDAWTAREALLKADGGGLRWDLQRARIPSQLPGWAEIRGQQRNWWLQKLSAPPGFAACLATGEPVEPPTTYRFNWQTLQPEPT</sequence>
<comment type="caution">
    <text evidence="4">The sequence shown here is derived from an EMBL/GenBank/DDBJ whole genome shotgun (WGS) entry which is preliminary data.</text>
</comment>
<dbReference type="Proteomes" id="UP000613768">
    <property type="component" value="Unassembled WGS sequence"/>
</dbReference>
<dbReference type="SUPFAM" id="SSF56214">
    <property type="entry name" value="4'-phosphopantetheinyl transferase"/>
    <property type="match status" value="2"/>
</dbReference>
<evidence type="ECO:0000256" key="1">
    <source>
        <dbReference type="ARBA" id="ARBA00010990"/>
    </source>
</evidence>
<evidence type="ECO:0000259" key="3">
    <source>
        <dbReference type="Pfam" id="PF01648"/>
    </source>
</evidence>
<proteinExistence type="inferred from homology"/>
<gene>
    <name evidence="4" type="ORF">IFO71_03690</name>
</gene>
<dbReference type="InterPro" id="IPR050559">
    <property type="entry name" value="P-Pant_transferase_sf"/>
</dbReference>
<dbReference type="GO" id="GO:0005829">
    <property type="term" value="C:cytosol"/>
    <property type="evidence" value="ECO:0007669"/>
    <property type="project" value="TreeGrafter"/>
</dbReference>
<dbReference type="RefSeq" id="WP_192028189.1">
    <property type="nucleotide sequence ID" value="NZ_JACYTR010000005.1"/>
</dbReference>
<reference evidence="4 5" key="1">
    <citation type="submission" date="2020-09" db="EMBL/GenBank/DDBJ databases">
        <title>Pseudoxanthomonas sp. CAU 1598 isolated from sand of Yaerae Beach.</title>
        <authorList>
            <person name="Kim W."/>
        </authorList>
    </citation>
    <scope>NUCLEOTIDE SEQUENCE [LARGE SCALE GENOMIC DNA]</scope>
    <source>
        <strain evidence="4 5">CAU 1598</strain>
    </source>
</reference>
<evidence type="ECO:0000256" key="2">
    <source>
        <dbReference type="ARBA" id="ARBA00022679"/>
    </source>
</evidence>
<name>A0AAW3ZIL6_9GAMM</name>
<dbReference type="GO" id="GO:0019878">
    <property type="term" value="P:lysine biosynthetic process via aminoadipic acid"/>
    <property type="evidence" value="ECO:0007669"/>
    <property type="project" value="TreeGrafter"/>
</dbReference>
<dbReference type="EMBL" id="JACYTR010000005">
    <property type="protein sequence ID" value="MBD8524837.1"/>
    <property type="molecule type" value="Genomic_DNA"/>
</dbReference>
<dbReference type="PANTHER" id="PTHR12215:SF10">
    <property type="entry name" value="L-AMINOADIPATE-SEMIALDEHYDE DEHYDROGENASE-PHOSPHOPANTETHEINYL TRANSFERASE"/>
    <property type="match status" value="1"/>
</dbReference>
<dbReference type="Gene3D" id="3.90.470.20">
    <property type="entry name" value="4'-phosphopantetheinyl transferase domain"/>
    <property type="match status" value="2"/>
</dbReference>
<dbReference type="InterPro" id="IPR037143">
    <property type="entry name" value="4-PPantetheinyl_Trfase_dom_sf"/>
</dbReference>
<dbReference type="InterPro" id="IPR008278">
    <property type="entry name" value="4-PPantetheinyl_Trfase_dom"/>
</dbReference>
<evidence type="ECO:0000313" key="4">
    <source>
        <dbReference type="EMBL" id="MBD8524837.1"/>
    </source>
</evidence>
<protein>
    <submittedName>
        <fullName evidence="4">4'-phosphopantetheinyl transferase superfamily protein</fullName>
    </submittedName>
</protein>
<accession>A0AAW3ZIL6</accession>
<feature type="domain" description="4'-phosphopantetheinyl transferase" evidence="3">
    <location>
        <begin position="109"/>
        <end position="178"/>
    </location>
</feature>
<keyword evidence="5" id="KW-1185">Reference proteome</keyword>
<comment type="similarity">
    <text evidence="1">Belongs to the P-Pant transferase superfamily. Gsp/Sfp/HetI/AcpT family.</text>
</comment>
<evidence type="ECO:0000313" key="5">
    <source>
        <dbReference type="Proteomes" id="UP000613768"/>
    </source>
</evidence>